<dbReference type="Pfam" id="PF08220">
    <property type="entry name" value="HTH_DeoR"/>
    <property type="match status" value="1"/>
</dbReference>
<proteinExistence type="predicted"/>
<dbReference type="AlphaFoldDB" id="A0A1F6C6C5"/>
<keyword evidence="2" id="KW-0804">Transcription</keyword>
<sequence>MIKDIKKDDRNEESNTLSRFLDLTHRFSNEYRTFLVKKCERLASALYVITGFIDAGDPVRIQLRESAINLITQSSHPHQSSPEAFGGKCAEIAALVETAKSGGLISQMNANLICDEYASVATFFSDHLTHITDHGAHISKDSLPIPKGLKGHVNLSSRQLMSLKDSSANGNKRQSDRKELIIKVITKKDNVSIKDITSEINGYSEKTIQRDLISLVRDGVLKREGERRWSTYRKATNGERNGELPATSI</sequence>
<dbReference type="Proteomes" id="UP000178249">
    <property type="component" value="Unassembled WGS sequence"/>
</dbReference>
<dbReference type="InterPro" id="IPR001034">
    <property type="entry name" value="DeoR_HTH"/>
</dbReference>
<dbReference type="InterPro" id="IPR036390">
    <property type="entry name" value="WH_DNA-bd_sf"/>
</dbReference>
<dbReference type="InterPro" id="IPR036388">
    <property type="entry name" value="WH-like_DNA-bd_sf"/>
</dbReference>
<evidence type="ECO:0000256" key="2">
    <source>
        <dbReference type="ARBA" id="ARBA00023163"/>
    </source>
</evidence>
<gene>
    <name evidence="4" type="ORF">A2841_00785</name>
</gene>
<reference evidence="4 5" key="1">
    <citation type="journal article" date="2016" name="Nat. Commun.">
        <title>Thousands of microbial genomes shed light on interconnected biogeochemical processes in an aquifer system.</title>
        <authorList>
            <person name="Anantharaman K."/>
            <person name="Brown C.T."/>
            <person name="Hug L.A."/>
            <person name="Sharon I."/>
            <person name="Castelle C.J."/>
            <person name="Probst A.J."/>
            <person name="Thomas B.C."/>
            <person name="Singh A."/>
            <person name="Wilkins M.J."/>
            <person name="Karaoz U."/>
            <person name="Brodie E.L."/>
            <person name="Williams K.H."/>
            <person name="Hubbard S.S."/>
            <person name="Banfield J.F."/>
        </authorList>
    </citation>
    <scope>NUCLEOTIDE SEQUENCE [LARGE SCALE GENOMIC DNA]</scope>
</reference>
<name>A0A1F6C6C5_9BACT</name>
<organism evidence="4 5">
    <name type="scientific">Candidatus Kaiserbacteria bacterium RIFCSPHIGHO2_01_FULL_48_10</name>
    <dbReference type="NCBI Taxonomy" id="1798476"/>
    <lineage>
        <taxon>Bacteria</taxon>
        <taxon>Candidatus Kaiseribacteriota</taxon>
    </lineage>
</organism>
<evidence type="ECO:0000313" key="4">
    <source>
        <dbReference type="EMBL" id="OGG44680.1"/>
    </source>
</evidence>
<dbReference type="SUPFAM" id="SSF46785">
    <property type="entry name" value="Winged helix' DNA-binding domain"/>
    <property type="match status" value="1"/>
</dbReference>
<evidence type="ECO:0000259" key="3">
    <source>
        <dbReference type="Pfam" id="PF08220"/>
    </source>
</evidence>
<accession>A0A1F6C6C5</accession>
<dbReference type="Gene3D" id="1.10.10.10">
    <property type="entry name" value="Winged helix-like DNA-binding domain superfamily/Winged helix DNA-binding domain"/>
    <property type="match status" value="1"/>
</dbReference>
<protein>
    <recommendedName>
        <fullName evidence="3">HTH deoR-type domain-containing protein</fullName>
    </recommendedName>
</protein>
<feature type="domain" description="HTH deoR-type" evidence="3">
    <location>
        <begin position="177"/>
        <end position="223"/>
    </location>
</feature>
<dbReference type="GO" id="GO:0003700">
    <property type="term" value="F:DNA-binding transcription factor activity"/>
    <property type="evidence" value="ECO:0007669"/>
    <property type="project" value="InterPro"/>
</dbReference>
<keyword evidence="1" id="KW-0805">Transcription regulation</keyword>
<dbReference type="EMBL" id="MFKP01000004">
    <property type="protein sequence ID" value="OGG44680.1"/>
    <property type="molecule type" value="Genomic_DNA"/>
</dbReference>
<evidence type="ECO:0000256" key="1">
    <source>
        <dbReference type="ARBA" id="ARBA00023015"/>
    </source>
</evidence>
<evidence type="ECO:0000313" key="5">
    <source>
        <dbReference type="Proteomes" id="UP000178249"/>
    </source>
</evidence>
<comment type="caution">
    <text evidence="4">The sequence shown here is derived from an EMBL/GenBank/DDBJ whole genome shotgun (WGS) entry which is preliminary data.</text>
</comment>